<proteinExistence type="predicted"/>
<keyword evidence="3" id="KW-1185">Reference proteome</keyword>
<organism evidence="2 3">
    <name type="scientific">Legionella drozanskii LLAP-1</name>
    <dbReference type="NCBI Taxonomy" id="1212489"/>
    <lineage>
        <taxon>Bacteria</taxon>
        <taxon>Pseudomonadati</taxon>
        <taxon>Pseudomonadota</taxon>
        <taxon>Gammaproteobacteria</taxon>
        <taxon>Legionellales</taxon>
        <taxon>Legionellaceae</taxon>
        <taxon>Legionella</taxon>
    </lineage>
</organism>
<evidence type="ECO:0000256" key="1">
    <source>
        <dbReference type="SAM" id="SignalP"/>
    </source>
</evidence>
<comment type="caution">
    <text evidence="2">The sequence shown here is derived from an EMBL/GenBank/DDBJ whole genome shotgun (WGS) entry which is preliminary data.</text>
</comment>
<protein>
    <submittedName>
        <fullName evidence="2">Uncharacterized protein</fullName>
    </submittedName>
</protein>
<dbReference type="PATRIC" id="fig|1212489.4.peg.2287"/>
<sequence>MNTRNKYKSFVFILGLVLGSACVAWEGGGPVTNKNGYPMGDSFGNSDAMYNGASCRPDVSVVGGARIYVRSCQDSNVCPGWFRRYIINPIRGALRTTFD</sequence>
<dbReference type="PROSITE" id="PS51257">
    <property type="entry name" value="PROKAR_LIPOPROTEIN"/>
    <property type="match status" value="1"/>
</dbReference>
<gene>
    <name evidence="2" type="ORF">Ldro_2164</name>
</gene>
<reference evidence="2 3" key="1">
    <citation type="submission" date="2015-11" db="EMBL/GenBank/DDBJ databases">
        <title>Genomic analysis of 38 Legionella species identifies large and diverse effector repertoires.</title>
        <authorList>
            <person name="Burstein D."/>
            <person name="Amaro F."/>
            <person name="Zusman T."/>
            <person name="Lifshitz Z."/>
            <person name="Cohen O."/>
            <person name="Gilbert J.A."/>
            <person name="Pupko T."/>
            <person name="Shuman H.A."/>
            <person name="Segal G."/>
        </authorList>
    </citation>
    <scope>NUCLEOTIDE SEQUENCE [LARGE SCALE GENOMIC DNA]</scope>
    <source>
        <strain evidence="2 3">ATCC 700990</strain>
    </source>
</reference>
<keyword evidence="1" id="KW-0732">Signal</keyword>
<dbReference type="Proteomes" id="UP000054736">
    <property type="component" value="Unassembled WGS sequence"/>
</dbReference>
<feature type="signal peptide" evidence="1">
    <location>
        <begin position="1"/>
        <end position="23"/>
    </location>
</feature>
<dbReference type="OrthoDB" id="5657061at2"/>
<name>A0A0W0SR19_9GAMM</name>
<feature type="chain" id="PRO_5006912251" evidence="1">
    <location>
        <begin position="24"/>
        <end position="99"/>
    </location>
</feature>
<evidence type="ECO:0000313" key="2">
    <source>
        <dbReference type="EMBL" id="KTC85839.1"/>
    </source>
</evidence>
<dbReference type="AlphaFoldDB" id="A0A0W0SR19"/>
<dbReference type="RefSeq" id="WP_058496439.1">
    <property type="nucleotide sequence ID" value="NZ_CAAAIU010000001.1"/>
</dbReference>
<accession>A0A0W0SR19</accession>
<evidence type="ECO:0000313" key="3">
    <source>
        <dbReference type="Proteomes" id="UP000054736"/>
    </source>
</evidence>
<dbReference type="EMBL" id="LNXY01000027">
    <property type="protein sequence ID" value="KTC85839.1"/>
    <property type="molecule type" value="Genomic_DNA"/>
</dbReference>